<dbReference type="Proteomes" id="UP001652600">
    <property type="component" value="Chromosome 4"/>
</dbReference>
<dbReference type="Pfam" id="PF20167">
    <property type="entry name" value="Transposase_32"/>
    <property type="match status" value="1"/>
</dbReference>
<accession>A0ABM3KN25</accession>
<keyword evidence="3" id="KW-1185">Reference proteome</keyword>
<feature type="region of interest" description="Disordered" evidence="1">
    <location>
        <begin position="87"/>
        <end position="154"/>
    </location>
</feature>
<reference evidence="4" key="1">
    <citation type="submission" date="2025-08" db="UniProtKB">
        <authorList>
            <consortium name="RefSeq"/>
        </authorList>
    </citation>
    <scope>IDENTIFICATION</scope>
    <source>
        <tissue evidence="4">Stem</tissue>
    </source>
</reference>
<feature type="compositionally biased region" description="Low complexity" evidence="1">
    <location>
        <begin position="98"/>
        <end position="107"/>
    </location>
</feature>
<protein>
    <submittedName>
        <fullName evidence="4">Uncharacterized protein LOC127148862</fullName>
    </submittedName>
</protein>
<gene>
    <name evidence="4" type="primary">LOC127148862</name>
</gene>
<organism evidence="3 4">
    <name type="scientific">Cucumis melo</name>
    <name type="common">Muskmelon</name>
    <dbReference type="NCBI Taxonomy" id="3656"/>
    <lineage>
        <taxon>Eukaryota</taxon>
        <taxon>Viridiplantae</taxon>
        <taxon>Streptophyta</taxon>
        <taxon>Embryophyta</taxon>
        <taxon>Tracheophyta</taxon>
        <taxon>Spermatophyta</taxon>
        <taxon>Magnoliopsida</taxon>
        <taxon>eudicotyledons</taxon>
        <taxon>Gunneridae</taxon>
        <taxon>Pentapetalae</taxon>
        <taxon>rosids</taxon>
        <taxon>fabids</taxon>
        <taxon>Cucurbitales</taxon>
        <taxon>Cucurbitaceae</taxon>
        <taxon>Benincaseae</taxon>
        <taxon>Cucumis</taxon>
    </lineage>
</organism>
<dbReference type="RefSeq" id="XP_050939202.1">
    <property type="nucleotide sequence ID" value="XM_051083245.1"/>
</dbReference>
<feature type="domain" description="Putative plant transposon protein" evidence="2">
    <location>
        <begin position="192"/>
        <end position="353"/>
    </location>
</feature>
<sequence length="455" mass="50064">MVDTRKGSYVPKQSRDAPNVITSSPPPGEASSRLQESLRSEPVPKFGASTAPVSPAVHAQRASEAIMDSDDQDDVSLIRLLKKPSEPVITESLPSDPPSSIHSQESSSTERIPPEDIPPLTNDPIAPSSEGRPESPKGSKPPKRKTQQLRRNVTTKIGRKKIPANVPFVPIDGIFFYHEENVQRWKFVMQRRIADELIREFIVNMPGEFNDSNSADYQMMHIRGFKFVISPVVINGFLGNTVDFDCSLSCPTTEVLATVISEGTLSTWPVNGISATALSVEYAILHKIAIANWFPSSHASSISATLGTFLYQICNDDKVDTGAFIYNQLLRHVGSFEVKVPIAFPRLFFTLLLHLNGAVLTTTDAPGPEPKTIALSYRLFQGSHVPDIDHDDESAEGFYVDRELATRIVNSLIVESCALTNSITLLSERRSKVNASIRHLKSSTLSTSRQQLPFG</sequence>
<evidence type="ECO:0000256" key="1">
    <source>
        <dbReference type="SAM" id="MobiDB-lite"/>
    </source>
</evidence>
<feature type="region of interest" description="Disordered" evidence="1">
    <location>
        <begin position="1"/>
        <end position="71"/>
    </location>
</feature>
<proteinExistence type="predicted"/>
<evidence type="ECO:0000313" key="3">
    <source>
        <dbReference type="Proteomes" id="UP001652600"/>
    </source>
</evidence>
<dbReference type="InterPro" id="IPR046796">
    <property type="entry name" value="Transposase_32_dom"/>
</dbReference>
<evidence type="ECO:0000259" key="2">
    <source>
        <dbReference type="Pfam" id="PF20167"/>
    </source>
</evidence>
<name>A0ABM3KN25_CUCME</name>
<dbReference type="GeneID" id="127148862"/>
<evidence type="ECO:0000313" key="4">
    <source>
        <dbReference type="RefSeq" id="XP_050939202.1"/>
    </source>
</evidence>